<protein>
    <recommendedName>
        <fullName evidence="6">NHL repeat protein</fullName>
    </recommendedName>
</protein>
<dbReference type="SUPFAM" id="SSF101898">
    <property type="entry name" value="NHL repeat"/>
    <property type="match status" value="1"/>
</dbReference>
<evidence type="ECO:0000313" key="5">
    <source>
        <dbReference type="Proteomes" id="UP000663828"/>
    </source>
</evidence>
<dbReference type="InterPro" id="IPR001258">
    <property type="entry name" value="NHL_repeat"/>
</dbReference>
<dbReference type="Gene3D" id="2.120.10.30">
    <property type="entry name" value="TolB, C-terminal domain"/>
    <property type="match status" value="1"/>
</dbReference>
<dbReference type="GO" id="GO:0008270">
    <property type="term" value="F:zinc ion binding"/>
    <property type="evidence" value="ECO:0007669"/>
    <property type="project" value="UniProtKB-KW"/>
</dbReference>
<dbReference type="PROSITE" id="PS51125">
    <property type="entry name" value="NHL"/>
    <property type="match status" value="1"/>
</dbReference>
<keyword evidence="5" id="KW-1185">Reference proteome</keyword>
<dbReference type="InterPro" id="IPR011042">
    <property type="entry name" value="6-blade_b-propeller_TolB-like"/>
</dbReference>
<dbReference type="Proteomes" id="UP000663828">
    <property type="component" value="Unassembled WGS sequence"/>
</dbReference>
<proteinExistence type="predicted"/>
<evidence type="ECO:0000313" key="3">
    <source>
        <dbReference type="EMBL" id="CAF0899892.1"/>
    </source>
</evidence>
<dbReference type="Pfam" id="PF01436">
    <property type="entry name" value="NHL"/>
    <property type="match status" value="1"/>
</dbReference>
<evidence type="ECO:0000313" key="4">
    <source>
        <dbReference type="EMBL" id="CAF1450532.1"/>
    </source>
</evidence>
<comment type="caution">
    <text evidence="3">The sequence shown here is derived from an EMBL/GenBank/DDBJ whole genome shotgun (WGS) entry which is preliminary data.</text>
</comment>
<dbReference type="AlphaFoldDB" id="A0A813ZGH3"/>
<accession>A0A813ZGH3</accession>
<dbReference type="InterPro" id="IPR050952">
    <property type="entry name" value="TRIM-NHL_E3_ligases"/>
</dbReference>
<dbReference type="PANTHER" id="PTHR24104:SF25">
    <property type="entry name" value="PROTEIN LIN-41"/>
    <property type="match status" value="1"/>
</dbReference>
<dbReference type="PANTHER" id="PTHR24104">
    <property type="entry name" value="E3 UBIQUITIN-PROTEIN LIGASE NHLRC1-RELATED"/>
    <property type="match status" value="1"/>
</dbReference>
<dbReference type="OrthoDB" id="273823at2759"/>
<evidence type="ECO:0008006" key="6">
    <source>
        <dbReference type="Google" id="ProtNLM"/>
    </source>
</evidence>
<reference evidence="3" key="1">
    <citation type="submission" date="2021-02" db="EMBL/GenBank/DDBJ databases">
        <authorList>
            <person name="Nowell W R."/>
        </authorList>
    </citation>
    <scope>NUCLEOTIDE SEQUENCE</scope>
</reference>
<dbReference type="EMBL" id="CAJNOJ010000444">
    <property type="protein sequence ID" value="CAF1450532.1"/>
    <property type="molecule type" value="Genomic_DNA"/>
</dbReference>
<sequence length="165" mass="17584">MGTNSSLLATPYSMALDLANNLCISNRNNNRIQKYLAGSLTGSTIAGQSNGIGGSILNDLNFPADVELDSSGNVYIVDSHNHRVLYWTIGSSSGMIVTSVAGTSNSQLDTPYGIVHDWNSSIFYVTDQNNHRVMSYLSNSTVGTVVAGNNGQRSSIGNLFGFIIK</sequence>
<feature type="repeat" description="NHL" evidence="2">
    <location>
        <begin position="59"/>
        <end position="84"/>
    </location>
</feature>
<dbReference type="Proteomes" id="UP000663852">
    <property type="component" value="Unassembled WGS sequence"/>
</dbReference>
<name>A0A813ZGH3_ADIRI</name>
<evidence type="ECO:0000256" key="1">
    <source>
        <dbReference type="ARBA" id="ARBA00022737"/>
    </source>
</evidence>
<evidence type="ECO:0000256" key="2">
    <source>
        <dbReference type="PROSITE-ProRule" id="PRU00504"/>
    </source>
</evidence>
<gene>
    <name evidence="4" type="ORF">EDS130_LOCUS39488</name>
    <name evidence="3" type="ORF">XAT740_LOCUS7966</name>
</gene>
<dbReference type="EMBL" id="CAJNOR010000389">
    <property type="protein sequence ID" value="CAF0899892.1"/>
    <property type="molecule type" value="Genomic_DNA"/>
</dbReference>
<keyword evidence="1" id="KW-0677">Repeat</keyword>
<organism evidence="3 5">
    <name type="scientific">Adineta ricciae</name>
    <name type="common">Rotifer</name>
    <dbReference type="NCBI Taxonomy" id="249248"/>
    <lineage>
        <taxon>Eukaryota</taxon>
        <taxon>Metazoa</taxon>
        <taxon>Spiralia</taxon>
        <taxon>Gnathifera</taxon>
        <taxon>Rotifera</taxon>
        <taxon>Eurotatoria</taxon>
        <taxon>Bdelloidea</taxon>
        <taxon>Adinetida</taxon>
        <taxon>Adinetidae</taxon>
        <taxon>Adineta</taxon>
    </lineage>
</organism>